<dbReference type="GO" id="GO:0005634">
    <property type="term" value="C:nucleus"/>
    <property type="evidence" value="ECO:0007669"/>
    <property type="project" value="TreeGrafter"/>
</dbReference>
<keyword evidence="10" id="KW-1185">Reference proteome</keyword>
<reference evidence="9 10" key="1">
    <citation type="submission" date="2014-11" db="EMBL/GenBank/DDBJ databases">
        <authorList>
            <person name="Zhu J."/>
            <person name="Qi W."/>
            <person name="Song R."/>
        </authorList>
    </citation>
    <scope>NUCLEOTIDE SEQUENCE [LARGE SCALE GENOMIC DNA]</scope>
</reference>
<evidence type="ECO:0000256" key="7">
    <source>
        <dbReference type="SAM" id="MobiDB-lite"/>
    </source>
</evidence>
<accession>A0A0G4EDB6</accession>
<dbReference type="PANTHER" id="PTHR24056">
    <property type="entry name" value="CELL DIVISION PROTEIN KINASE"/>
    <property type="match status" value="1"/>
</dbReference>
<evidence type="ECO:0000256" key="5">
    <source>
        <dbReference type="ARBA" id="ARBA00041902"/>
    </source>
</evidence>
<name>A0A0G4EDB6_VITBC</name>
<evidence type="ECO:0000256" key="1">
    <source>
        <dbReference type="ARBA" id="ARBA00022741"/>
    </source>
</evidence>
<dbReference type="InParanoid" id="A0A0G4EDB6"/>
<evidence type="ECO:0000256" key="2">
    <source>
        <dbReference type="ARBA" id="ARBA00022840"/>
    </source>
</evidence>
<comment type="subunit">
    <text evidence="3">May form a complex composed of at least the catalytic subunit CRK2 and a cyclin.</text>
</comment>
<dbReference type="Gene3D" id="3.30.200.20">
    <property type="entry name" value="Phosphorylase Kinase, domain 1"/>
    <property type="match status" value="2"/>
</dbReference>
<dbReference type="InterPro" id="IPR011009">
    <property type="entry name" value="Kinase-like_dom_sf"/>
</dbReference>
<dbReference type="InterPro" id="IPR000719">
    <property type="entry name" value="Prot_kinase_dom"/>
</dbReference>
<evidence type="ECO:0000259" key="8">
    <source>
        <dbReference type="PROSITE" id="PS50011"/>
    </source>
</evidence>
<dbReference type="GO" id="GO:0007165">
    <property type="term" value="P:signal transduction"/>
    <property type="evidence" value="ECO:0007669"/>
    <property type="project" value="TreeGrafter"/>
</dbReference>
<evidence type="ECO:0000313" key="9">
    <source>
        <dbReference type="EMBL" id="CEL93338.1"/>
    </source>
</evidence>
<evidence type="ECO:0000256" key="3">
    <source>
        <dbReference type="ARBA" id="ARBA00038543"/>
    </source>
</evidence>
<dbReference type="GO" id="GO:0000082">
    <property type="term" value="P:G1/S transition of mitotic cell cycle"/>
    <property type="evidence" value="ECO:0007669"/>
    <property type="project" value="TreeGrafter"/>
</dbReference>
<evidence type="ECO:0000313" key="10">
    <source>
        <dbReference type="Proteomes" id="UP000041254"/>
    </source>
</evidence>
<dbReference type="SMART" id="SM00220">
    <property type="entry name" value="S_TKc"/>
    <property type="match status" value="2"/>
</dbReference>
<dbReference type="VEuPathDB" id="CryptoDB:Vbra_20171"/>
<dbReference type="GO" id="GO:0004693">
    <property type="term" value="F:cyclin-dependent protein serine/threonine kinase activity"/>
    <property type="evidence" value="ECO:0007669"/>
    <property type="project" value="TreeGrafter"/>
</dbReference>
<sequence>MLQPGEGTYGVVYRAQERGTNKTVALKKIRTDQHDEGVPGTALREISLLLMLEHPNIVSLLRPIHHTNALYLVFEWTDFDLKRFMKMHDRLGYGACLSVPIVRHFARQLLSAIQHCHTNRTIRRDLKPQNLLINRQGHLKVGDFGLARVFEIPSQPLTHEVVTLWYRAPEIILGQDCYSTSIDMWSVGTILYEMLTGQPLFPGDSEFGTLVKIFHKLGTPTEVDYPGVSELPHFKETFPKFSGVAEDGVSVLTRELAGFDHDGVDLIHSLLRWDPRDRLSAVQALRHPFLTKRDANEASVLATERGTNKTVALKKIRTDQHDEGVPGTVLREISLLLMLEHPNIVSLLRPIHHTNALYLVFEWMDFDLKRFMKMHDRLGYGACLSVPIVRHFARQLLSAIQHCHTNRTIHRDLKPQNLLINRQGHLKVGDFGLARVFEIPSQPLTHEVVTLWYRAPEIILGQDCYSTSIDMWSVGTILYEMLTGQPLFPGDSEFGTLVKIFHKLGTPTEVDYPGVSELPHFKETFPKFSGVAEDGVSVLTRELAGFDHDGVDLIHSLLCWDPRDRLSAVQALRHPFLTKRDATEASVLATVADLAAHMIEDMERKKQQQKSEAEHEGRQAKRRAN</sequence>
<evidence type="ECO:0000256" key="6">
    <source>
        <dbReference type="ARBA" id="ARBA00042858"/>
    </source>
</evidence>
<dbReference type="GO" id="GO:0005737">
    <property type="term" value="C:cytoplasm"/>
    <property type="evidence" value="ECO:0007669"/>
    <property type="project" value="TreeGrafter"/>
</dbReference>
<dbReference type="Gene3D" id="1.10.510.10">
    <property type="entry name" value="Transferase(Phosphotransferase) domain 1"/>
    <property type="match status" value="2"/>
</dbReference>
<dbReference type="AlphaFoldDB" id="A0A0G4EDB6"/>
<dbReference type="OMA" id="CHTNRTI"/>
<keyword evidence="2" id="KW-0067">ATP-binding</keyword>
<proteinExistence type="predicted"/>
<dbReference type="OrthoDB" id="1732493at2759"/>
<protein>
    <recommendedName>
        <fullName evidence="4">Cyclin-dependent kinase 2 homolog</fullName>
    </recommendedName>
    <alternativeName>
        <fullName evidence="5">Cell division control protein 2 homolog</fullName>
    </alternativeName>
    <alternativeName>
        <fullName evidence="6">cdc2-related kinase 2</fullName>
    </alternativeName>
</protein>
<feature type="region of interest" description="Disordered" evidence="7">
    <location>
        <begin position="602"/>
        <end position="625"/>
    </location>
</feature>
<gene>
    <name evidence="9" type="ORF">Vbra_20171</name>
</gene>
<dbReference type="GO" id="GO:0030332">
    <property type="term" value="F:cyclin binding"/>
    <property type="evidence" value="ECO:0007669"/>
    <property type="project" value="TreeGrafter"/>
</dbReference>
<feature type="domain" description="Protein kinase" evidence="8">
    <location>
        <begin position="289"/>
        <end position="577"/>
    </location>
</feature>
<dbReference type="FunFam" id="3.30.200.20:FF:000927">
    <property type="entry name" value="Cyclin-dependent kinase 2"/>
    <property type="match status" value="1"/>
</dbReference>
<dbReference type="InterPro" id="IPR050108">
    <property type="entry name" value="CDK"/>
</dbReference>
<dbReference type="PANTHER" id="PTHR24056:SF550">
    <property type="entry name" value="CHROMOSOME UNDETERMINED SCAFFOLD_44, WHOLE GENOME SHOTGUN SEQUENCE"/>
    <property type="match status" value="1"/>
</dbReference>
<organism evidence="9 10">
    <name type="scientific">Vitrella brassicaformis (strain CCMP3155)</name>
    <dbReference type="NCBI Taxonomy" id="1169540"/>
    <lineage>
        <taxon>Eukaryota</taxon>
        <taxon>Sar</taxon>
        <taxon>Alveolata</taxon>
        <taxon>Colpodellida</taxon>
        <taxon>Vitrellaceae</taxon>
        <taxon>Vitrella</taxon>
    </lineage>
</organism>
<dbReference type="FunFam" id="1.10.510.10:FF:000611">
    <property type="entry name" value="CMGC family protein kinase"/>
    <property type="match status" value="2"/>
</dbReference>
<dbReference type="GO" id="GO:0010389">
    <property type="term" value="P:regulation of G2/M transition of mitotic cell cycle"/>
    <property type="evidence" value="ECO:0007669"/>
    <property type="project" value="TreeGrafter"/>
</dbReference>
<feature type="domain" description="Protein kinase" evidence="8">
    <location>
        <begin position="1"/>
        <end position="290"/>
    </location>
</feature>
<keyword evidence="1" id="KW-0547">Nucleotide-binding</keyword>
<dbReference type="Proteomes" id="UP000041254">
    <property type="component" value="Unassembled WGS sequence"/>
</dbReference>
<dbReference type="SUPFAM" id="SSF56112">
    <property type="entry name" value="Protein kinase-like (PK-like)"/>
    <property type="match status" value="2"/>
</dbReference>
<dbReference type="GO" id="GO:0005524">
    <property type="term" value="F:ATP binding"/>
    <property type="evidence" value="ECO:0007669"/>
    <property type="project" value="UniProtKB-KW"/>
</dbReference>
<dbReference type="GO" id="GO:0010468">
    <property type="term" value="P:regulation of gene expression"/>
    <property type="evidence" value="ECO:0007669"/>
    <property type="project" value="TreeGrafter"/>
</dbReference>
<dbReference type="GO" id="GO:0000307">
    <property type="term" value="C:cyclin-dependent protein kinase holoenzyme complex"/>
    <property type="evidence" value="ECO:0007669"/>
    <property type="project" value="TreeGrafter"/>
</dbReference>
<dbReference type="STRING" id="1169540.A0A0G4EDB6"/>
<dbReference type="PROSITE" id="PS50011">
    <property type="entry name" value="PROTEIN_KINASE_DOM"/>
    <property type="match status" value="2"/>
</dbReference>
<dbReference type="EMBL" id="CDMY01000158">
    <property type="protein sequence ID" value="CEL93338.1"/>
    <property type="molecule type" value="Genomic_DNA"/>
</dbReference>
<evidence type="ECO:0000256" key="4">
    <source>
        <dbReference type="ARBA" id="ARBA00039612"/>
    </source>
</evidence>
<dbReference type="PhylomeDB" id="A0A0G4EDB6"/>
<feature type="compositionally biased region" description="Basic and acidic residues" evidence="7">
    <location>
        <begin position="602"/>
        <end position="619"/>
    </location>
</feature>
<dbReference type="CDD" id="cd07829">
    <property type="entry name" value="STKc_CDK_like"/>
    <property type="match status" value="2"/>
</dbReference>
<dbReference type="Pfam" id="PF00069">
    <property type="entry name" value="Pkinase"/>
    <property type="match status" value="2"/>
</dbReference>